<organism evidence="2 3">
    <name type="scientific">Azospirillum brasilense</name>
    <dbReference type="NCBI Taxonomy" id="192"/>
    <lineage>
        <taxon>Bacteria</taxon>
        <taxon>Pseudomonadati</taxon>
        <taxon>Pseudomonadota</taxon>
        <taxon>Alphaproteobacteria</taxon>
        <taxon>Rhodospirillales</taxon>
        <taxon>Azospirillaceae</taxon>
        <taxon>Azospirillum</taxon>
    </lineage>
</organism>
<keyword evidence="1" id="KW-0732">Signal</keyword>
<proteinExistence type="predicted"/>
<gene>
    <name evidence="2" type="ORF">FBZ82_10987</name>
</gene>
<evidence type="ECO:0000313" key="2">
    <source>
        <dbReference type="EMBL" id="TWA65835.1"/>
    </source>
</evidence>
<dbReference type="AlphaFoldDB" id="A0A560AZP7"/>
<name>A0A560AZP7_AZOBR</name>
<dbReference type="EMBL" id="VITF01000009">
    <property type="protein sequence ID" value="TWA65835.1"/>
    <property type="molecule type" value="Genomic_DNA"/>
</dbReference>
<dbReference type="Proteomes" id="UP000316083">
    <property type="component" value="Unassembled WGS sequence"/>
</dbReference>
<evidence type="ECO:0000256" key="1">
    <source>
        <dbReference type="SAM" id="SignalP"/>
    </source>
</evidence>
<sequence>MEASAGWDYAVTAMLRTLPLLAVLAAVTALPAHADEVRCPPSLTVQAQPEAPGGWSPYPAKDQHAFAGVALVEGDRAAQMASSSLAAAPAALEPDRSLRRGRAEIRQWDFPAARRTNVFLICRYNGTQATLAIDLPRTVRRCQITEETDARGMVLDKPATAPQFLCR</sequence>
<protein>
    <submittedName>
        <fullName evidence="2">Uncharacterized protein</fullName>
    </submittedName>
</protein>
<accession>A0A560AZP7</accession>
<feature type="chain" id="PRO_5022189165" evidence="1">
    <location>
        <begin position="35"/>
        <end position="167"/>
    </location>
</feature>
<dbReference type="NCBIfam" id="NF042415">
    <property type="entry name" value="STY0301_fam"/>
    <property type="match status" value="1"/>
</dbReference>
<reference evidence="2 3" key="1">
    <citation type="submission" date="2019-06" db="EMBL/GenBank/DDBJ databases">
        <title>Genomic Encyclopedia of Type Strains, Phase IV (KMG-V): Genome sequencing to study the core and pangenomes of soil and plant-associated prokaryotes.</title>
        <authorList>
            <person name="Whitman W."/>
        </authorList>
    </citation>
    <scope>NUCLEOTIDE SEQUENCE [LARGE SCALE GENOMIC DNA]</scope>
    <source>
        <strain evidence="2 3">BR 11796</strain>
    </source>
</reference>
<comment type="caution">
    <text evidence="2">The sequence shown here is derived from an EMBL/GenBank/DDBJ whole genome shotgun (WGS) entry which is preliminary data.</text>
</comment>
<feature type="signal peptide" evidence="1">
    <location>
        <begin position="1"/>
        <end position="34"/>
    </location>
</feature>
<dbReference type="InterPro" id="IPR049973">
    <property type="entry name" value="STY0301-like"/>
</dbReference>
<evidence type="ECO:0000313" key="3">
    <source>
        <dbReference type="Proteomes" id="UP000316083"/>
    </source>
</evidence>